<dbReference type="Gene3D" id="1.10.10.370">
    <property type="entry name" value="DsrC-like protein, C-terminal domain"/>
    <property type="match status" value="1"/>
</dbReference>
<gene>
    <name evidence="5" type="ORF">LPB3_16465</name>
</gene>
<evidence type="ECO:0000256" key="2">
    <source>
        <dbReference type="ARBA" id="ARBA00005718"/>
    </source>
</evidence>
<comment type="similarity">
    <text evidence="2">Belongs to the DsrC/TusE family.</text>
</comment>
<comment type="subcellular location">
    <subcellularLocation>
        <location evidence="1">Cytoplasm</location>
    </subcellularLocation>
</comment>
<keyword evidence="6" id="KW-1185">Reference proteome</keyword>
<dbReference type="Proteomes" id="UP000092584">
    <property type="component" value="Unassembled WGS sequence"/>
</dbReference>
<evidence type="ECO:0000313" key="5">
    <source>
        <dbReference type="EMBL" id="OBY61403.1"/>
    </source>
</evidence>
<reference evidence="6" key="1">
    <citation type="submission" date="2016-02" db="EMBL/GenBank/DDBJ databases">
        <authorList>
            <person name="Shin S.-K."/>
            <person name="Yi H."/>
            <person name="Kim E."/>
        </authorList>
    </citation>
    <scope>NUCLEOTIDE SEQUENCE [LARGE SCALE GENOMIC DNA]</scope>
    <source>
        <strain evidence="6">LPB0003</strain>
    </source>
</reference>
<sequence length="102" mass="11417">MIKTIKQVDIKVNNEGYLTDFSQWNKEIGAEIAKEHDIEMTEKHWEVIAYLQEQVASNSPLSIRGIKKSGVVDIKEFYALFPGGPLKVSTKIAGVPKPKSCI</sequence>
<name>A0A1B8TP42_9FLAO</name>
<dbReference type="GO" id="GO:0005737">
    <property type="term" value="C:cytoplasm"/>
    <property type="evidence" value="ECO:0007669"/>
    <property type="project" value="UniProtKB-SubCell"/>
</dbReference>
<dbReference type="GO" id="GO:0097163">
    <property type="term" value="F:sulfur carrier activity"/>
    <property type="evidence" value="ECO:0007669"/>
    <property type="project" value="TreeGrafter"/>
</dbReference>
<dbReference type="Gene3D" id="3.30.1420.10">
    <property type="match status" value="1"/>
</dbReference>
<dbReference type="SUPFAM" id="SSF69721">
    <property type="entry name" value="DsrC, the gamma subunit of dissimilatory sulfite reductase"/>
    <property type="match status" value="1"/>
</dbReference>
<evidence type="ECO:0000256" key="3">
    <source>
        <dbReference type="ARBA" id="ARBA00022490"/>
    </source>
</evidence>
<dbReference type="PANTHER" id="PTHR37010">
    <property type="entry name" value="SULFURTRANSFERASE TUSE"/>
    <property type="match status" value="1"/>
</dbReference>
<dbReference type="AlphaFoldDB" id="A0A1B8TP42"/>
<evidence type="ECO:0000256" key="4">
    <source>
        <dbReference type="PIRSR" id="PIRSR006223-50"/>
    </source>
</evidence>
<protein>
    <submittedName>
        <fullName evidence="5">Sulfur relay protein DsrC</fullName>
    </submittedName>
</protein>
<comment type="caution">
    <text evidence="5">The sequence shown here is derived from an EMBL/GenBank/DDBJ whole genome shotgun (WGS) entry which is preliminary data.</text>
</comment>
<dbReference type="NCBIfam" id="TIGR03342">
    <property type="entry name" value="dsrC_tusE_dsvC"/>
    <property type="match status" value="1"/>
</dbReference>
<dbReference type="GO" id="GO:0002143">
    <property type="term" value="P:tRNA wobble position uridine thiolation"/>
    <property type="evidence" value="ECO:0007669"/>
    <property type="project" value="TreeGrafter"/>
</dbReference>
<dbReference type="Pfam" id="PF04358">
    <property type="entry name" value="DsrC"/>
    <property type="match status" value="1"/>
</dbReference>
<dbReference type="InterPro" id="IPR025526">
    <property type="entry name" value="DsrC-like_dom_sf"/>
</dbReference>
<evidence type="ECO:0000313" key="6">
    <source>
        <dbReference type="Proteomes" id="UP000092584"/>
    </source>
</evidence>
<accession>A0A1B8TP42</accession>
<dbReference type="PIRSF" id="PIRSF006223">
    <property type="entry name" value="DsrC_TusE"/>
    <property type="match status" value="1"/>
</dbReference>
<proteinExistence type="inferred from homology"/>
<evidence type="ECO:0000256" key="1">
    <source>
        <dbReference type="ARBA" id="ARBA00004496"/>
    </source>
</evidence>
<dbReference type="RefSeq" id="WP_065320733.1">
    <property type="nucleotide sequence ID" value="NZ_CP017477.1"/>
</dbReference>
<dbReference type="STRING" id="1774273.LPB03_00065"/>
<dbReference type="PANTHER" id="PTHR37010:SF1">
    <property type="entry name" value="SULFURTRANSFERASE TUSE"/>
    <property type="match status" value="1"/>
</dbReference>
<dbReference type="InterPro" id="IPR043163">
    <property type="entry name" value="DsrC-like_N"/>
</dbReference>
<feature type="active site" description="Cysteine persulfide intermediate" evidence="4">
    <location>
        <position position="101"/>
    </location>
</feature>
<keyword evidence="3" id="KW-0963">Cytoplasm</keyword>
<dbReference type="EMBL" id="LSFM01000027">
    <property type="protein sequence ID" value="OBY61403.1"/>
    <property type="molecule type" value="Genomic_DNA"/>
</dbReference>
<dbReference type="InterPro" id="IPR042072">
    <property type="entry name" value="DsrC-like_C"/>
</dbReference>
<dbReference type="KEGG" id="pob:LPB03_00065"/>
<organism evidence="5 6">
    <name type="scientific">Polaribacter vadi</name>
    <dbReference type="NCBI Taxonomy" id="1774273"/>
    <lineage>
        <taxon>Bacteria</taxon>
        <taxon>Pseudomonadati</taxon>
        <taxon>Bacteroidota</taxon>
        <taxon>Flavobacteriia</taxon>
        <taxon>Flavobacteriales</taxon>
        <taxon>Flavobacteriaceae</taxon>
    </lineage>
</organism>
<dbReference type="InterPro" id="IPR007453">
    <property type="entry name" value="DsrC/TusE"/>
</dbReference>